<gene>
    <name evidence="1" type="ORF">SCALOS_LOCUS9636</name>
</gene>
<sequence>MCSDFADAQLFKCKFSSSALKTIVIVGLINLIIEDIPQFIIQILYKANTTGFSVIPFISLVLSSLVLLSTIISRLYDILIQFTHDEINDNKHPGNALQSIPDSVQTVNIQNIFYDKPPNPSSIQNPN</sequence>
<accession>A0ACA9P039</accession>
<organism evidence="1 2">
    <name type="scientific">Scutellospora calospora</name>
    <dbReference type="NCBI Taxonomy" id="85575"/>
    <lineage>
        <taxon>Eukaryota</taxon>
        <taxon>Fungi</taxon>
        <taxon>Fungi incertae sedis</taxon>
        <taxon>Mucoromycota</taxon>
        <taxon>Glomeromycotina</taxon>
        <taxon>Glomeromycetes</taxon>
        <taxon>Diversisporales</taxon>
        <taxon>Gigasporaceae</taxon>
        <taxon>Scutellospora</taxon>
    </lineage>
</organism>
<keyword evidence="2" id="KW-1185">Reference proteome</keyword>
<evidence type="ECO:0000313" key="2">
    <source>
        <dbReference type="Proteomes" id="UP000789860"/>
    </source>
</evidence>
<feature type="non-terminal residue" evidence="1">
    <location>
        <position position="127"/>
    </location>
</feature>
<reference evidence="1" key="1">
    <citation type="submission" date="2021-06" db="EMBL/GenBank/DDBJ databases">
        <authorList>
            <person name="Kallberg Y."/>
            <person name="Tangrot J."/>
            <person name="Rosling A."/>
        </authorList>
    </citation>
    <scope>NUCLEOTIDE SEQUENCE</scope>
    <source>
        <strain evidence="1">AU212A</strain>
    </source>
</reference>
<proteinExistence type="predicted"/>
<dbReference type="Proteomes" id="UP000789860">
    <property type="component" value="Unassembled WGS sequence"/>
</dbReference>
<protein>
    <submittedName>
        <fullName evidence="1">636_t:CDS:1</fullName>
    </submittedName>
</protein>
<comment type="caution">
    <text evidence="1">The sequence shown here is derived from an EMBL/GenBank/DDBJ whole genome shotgun (WGS) entry which is preliminary data.</text>
</comment>
<name>A0ACA9P039_9GLOM</name>
<dbReference type="EMBL" id="CAJVPM010030985">
    <property type="protein sequence ID" value="CAG8678414.1"/>
    <property type="molecule type" value="Genomic_DNA"/>
</dbReference>
<evidence type="ECO:0000313" key="1">
    <source>
        <dbReference type="EMBL" id="CAG8678414.1"/>
    </source>
</evidence>